<evidence type="ECO:0000313" key="3">
    <source>
        <dbReference type="RefSeq" id="XP_032814362.1"/>
    </source>
</evidence>
<keyword evidence="2" id="KW-1185">Reference proteome</keyword>
<evidence type="ECO:0000256" key="1">
    <source>
        <dbReference type="SAM" id="MobiDB-lite"/>
    </source>
</evidence>
<feature type="region of interest" description="Disordered" evidence="1">
    <location>
        <begin position="518"/>
        <end position="610"/>
    </location>
</feature>
<reference evidence="3" key="1">
    <citation type="submission" date="2025-08" db="UniProtKB">
        <authorList>
            <consortium name="RefSeq"/>
        </authorList>
    </citation>
    <scope>IDENTIFICATION</scope>
    <source>
        <tissue evidence="3">Sperm</tissue>
    </source>
</reference>
<name>A0AAJ7TAN2_PETMA</name>
<feature type="compositionally biased region" description="Low complexity" evidence="1">
    <location>
        <begin position="376"/>
        <end position="397"/>
    </location>
</feature>
<organism evidence="2 3">
    <name type="scientific">Petromyzon marinus</name>
    <name type="common">Sea lamprey</name>
    <dbReference type="NCBI Taxonomy" id="7757"/>
    <lineage>
        <taxon>Eukaryota</taxon>
        <taxon>Metazoa</taxon>
        <taxon>Chordata</taxon>
        <taxon>Craniata</taxon>
        <taxon>Vertebrata</taxon>
        <taxon>Cyclostomata</taxon>
        <taxon>Hyperoartia</taxon>
        <taxon>Petromyzontiformes</taxon>
        <taxon>Petromyzontidae</taxon>
        <taxon>Petromyzon</taxon>
    </lineage>
</organism>
<feature type="compositionally biased region" description="Low complexity" evidence="1">
    <location>
        <begin position="230"/>
        <end position="240"/>
    </location>
</feature>
<feature type="compositionally biased region" description="Gly residues" evidence="1">
    <location>
        <begin position="743"/>
        <end position="753"/>
    </location>
</feature>
<dbReference type="KEGG" id="pmrn:116944691"/>
<feature type="region of interest" description="Disordered" evidence="1">
    <location>
        <begin position="226"/>
        <end position="251"/>
    </location>
</feature>
<feature type="compositionally biased region" description="Polar residues" evidence="1">
    <location>
        <begin position="402"/>
        <end position="411"/>
    </location>
</feature>
<feature type="region of interest" description="Disordered" evidence="1">
    <location>
        <begin position="376"/>
        <end position="505"/>
    </location>
</feature>
<proteinExistence type="predicted"/>
<feature type="compositionally biased region" description="Acidic residues" evidence="1">
    <location>
        <begin position="162"/>
        <end position="186"/>
    </location>
</feature>
<feature type="region of interest" description="Disordered" evidence="1">
    <location>
        <begin position="33"/>
        <end position="70"/>
    </location>
</feature>
<dbReference type="AlphaFoldDB" id="A0AAJ7TAN2"/>
<evidence type="ECO:0000313" key="2">
    <source>
        <dbReference type="Proteomes" id="UP001318040"/>
    </source>
</evidence>
<sequence>MVPKLTQPPSPPSSWLEEDEVNAVAGTIAFTRASGRGDGAEAAVLGTRSHKRRRESASPHDKRKKCRRNELQLLSMADTRNGRVWRDFLDSVETVAAVPAPRPDADIVRAARGRRHDSAETGGGVGETVAVKRGVGGPPSPPASPVPNDDSDEDAGARGDFSSDEEEGEFEDDYDELGDYDEDDEEEDVEALLARWIPADCARRLRALTERYHNMAAGWVAVGTAPAHPPSASRAHGAGAEAEHEPGTATPPSHAAGACVCACGDGDTGAAASGAVDGVASGLPCVNGACEANGAEASVGSECGAIIDGACDDDDDDDPACGASDSGGMSAVSSAGSSCGVDGVVWSTRGPGAVRLLFSRPLRVSDVRRWFLEPTTTTTAAGGDGGSSSSSSGSTGSYVRLSRTSSENATTRLDRGVKGGSARYHQGRQGSARALRRPRRDEGQGSPRRRPAGTRDSADDRVGKHLKKFADNEPTRRAGAVVGTGGGAVRARGGGQVAPPPTAEVATRRAVEVVAAAAARRRRRRRGEEESSRILRKYQHMRGKGLPRRGGHRHGNEEQEEGADSTRRRLRTTTTMGKVDHEEEEAAPAARGGTGSDSGGDVAANRGGDVAAVGPTEMRRTRRAPANAGVVVITGTREGLRGAETAAPKRREMPAKATEMAVPAAARGGIGGGICGDDDRQTVKLAGPAMATRHAGRNASPGGERMARTRAHGAIEEAETVRHGAPGAGLVRRCGKSGVDRGVSGGGSGGGGTKTQQGDAAKTARDAEKATKHGGGRQRGWEEPFGECEISPRRLTRKRKAEEEMLAAHAGRAVLRRGR</sequence>
<feature type="region of interest" description="Disordered" evidence="1">
    <location>
        <begin position="113"/>
        <end position="186"/>
    </location>
</feature>
<feature type="compositionally biased region" description="Basic residues" evidence="1">
    <location>
        <begin position="534"/>
        <end position="553"/>
    </location>
</feature>
<protein>
    <submittedName>
        <fullName evidence="3">Uncharacterized protein LOC116944691</fullName>
    </submittedName>
</protein>
<accession>A0AAJ7TAN2</accession>
<feature type="compositionally biased region" description="Basic and acidic residues" evidence="1">
    <location>
        <begin position="762"/>
        <end position="771"/>
    </location>
</feature>
<feature type="region of interest" description="Disordered" evidence="1">
    <location>
        <begin position="724"/>
        <end position="801"/>
    </location>
</feature>
<feature type="compositionally biased region" description="Gly residues" evidence="1">
    <location>
        <begin position="482"/>
        <end position="496"/>
    </location>
</feature>
<feature type="compositionally biased region" description="Basic and acidic residues" evidence="1">
    <location>
        <begin position="456"/>
        <end position="476"/>
    </location>
</feature>
<dbReference type="Proteomes" id="UP001318040">
    <property type="component" value="Chromosome 21"/>
</dbReference>
<dbReference type="RefSeq" id="XP_032814362.1">
    <property type="nucleotide sequence ID" value="XM_032958471.1"/>
</dbReference>
<gene>
    <name evidence="3" type="primary">LOC116944691</name>
</gene>